<protein>
    <submittedName>
        <fullName evidence="1">Uncharacterized protein</fullName>
    </submittedName>
</protein>
<dbReference type="AlphaFoldDB" id="B4CX26"/>
<sequence>MKLGDAAKGRIQLQPLGGRWTLFVDDKSVISTTDRHWLRRFAVTLRQNLSKDHSHEHNGHG</sequence>
<name>B4CX26_9BACT</name>
<dbReference type="Proteomes" id="UP000005824">
    <property type="component" value="Unassembled WGS sequence"/>
</dbReference>
<dbReference type="RefSeq" id="WP_006978965.1">
    <property type="nucleotide sequence ID" value="NZ_ABVL01000003.1"/>
</dbReference>
<organism evidence="1 2">
    <name type="scientific">Chthoniobacter flavus Ellin428</name>
    <dbReference type="NCBI Taxonomy" id="497964"/>
    <lineage>
        <taxon>Bacteria</taxon>
        <taxon>Pseudomonadati</taxon>
        <taxon>Verrucomicrobiota</taxon>
        <taxon>Spartobacteria</taxon>
        <taxon>Chthoniobacterales</taxon>
        <taxon>Chthoniobacteraceae</taxon>
        <taxon>Chthoniobacter</taxon>
    </lineage>
</organism>
<reference evidence="1 2" key="1">
    <citation type="journal article" date="2011" name="J. Bacteriol.">
        <title>Genome sequence of Chthoniobacter flavus Ellin428, an aerobic heterotrophic soil bacterium.</title>
        <authorList>
            <person name="Kant R."/>
            <person name="van Passel M.W."/>
            <person name="Palva A."/>
            <person name="Lucas S."/>
            <person name="Lapidus A."/>
            <person name="Glavina Del Rio T."/>
            <person name="Dalin E."/>
            <person name="Tice H."/>
            <person name="Bruce D."/>
            <person name="Goodwin L."/>
            <person name="Pitluck S."/>
            <person name="Larimer F.W."/>
            <person name="Land M.L."/>
            <person name="Hauser L."/>
            <person name="Sangwan P."/>
            <person name="de Vos W.M."/>
            <person name="Janssen P.H."/>
            <person name="Smidt H."/>
        </authorList>
    </citation>
    <scope>NUCLEOTIDE SEQUENCE [LARGE SCALE GENOMIC DNA]</scope>
    <source>
        <strain evidence="1 2">Ellin428</strain>
    </source>
</reference>
<comment type="caution">
    <text evidence="1">The sequence shown here is derived from an EMBL/GenBank/DDBJ whole genome shotgun (WGS) entry which is preliminary data.</text>
</comment>
<evidence type="ECO:0000313" key="2">
    <source>
        <dbReference type="Proteomes" id="UP000005824"/>
    </source>
</evidence>
<dbReference type="EMBL" id="ABVL01000003">
    <property type="protein sequence ID" value="EDY21346.1"/>
    <property type="molecule type" value="Genomic_DNA"/>
</dbReference>
<gene>
    <name evidence="1" type="ORF">CfE428DRAFT_1639</name>
</gene>
<keyword evidence="2" id="KW-1185">Reference proteome</keyword>
<proteinExistence type="predicted"/>
<accession>B4CX26</accession>
<dbReference type="InParanoid" id="B4CX26"/>
<evidence type="ECO:0000313" key="1">
    <source>
        <dbReference type="EMBL" id="EDY21346.1"/>
    </source>
</evidence>